<organism evidence="2">
    <name type="scientific">uncultured Thermomicrobiales bacterium</name>
    <dbReference type="NCBI Taxonomy" id="1645740"/>
    <lineage>
        <taxon>Bacteria</taxon>
        <taxon>Pseudomonadati</taxon>
        <taxon>Thermomicrobiota</taxon>
        <taxon>Thermomicrobia</taxon>
        <taxon>Thermomicrobiales</taxon>
        <taxon>environmental samples</taxon>
    </lineage>
</organism>
<sequence length="295" mass="31596">GAARHPDHRQRGGLDIARCGREGAPDHRRAQGRAHRHARSGGDRRLTGLPRRSDENHRVPARGREDLLCRGRPGHHHRHRRSGGADHRGVGGAAADRRSARPCAYAVSRRDRAGAADVRRDQAGRAQALRDRAGGRDGRAAAAPHPHRDPRPPRLGTARRAPADRLQQGDLYPGDRARSWRGARLRGAPRSAIAAAHRPLLPRPGTNPGRVGGGVHGDALAGAGAPPRRRTPRLAGHRAGRGGCSGLAAGEGVARRVRRGGRPLPRLLDRRRLARPRSVRFGAGRVAPREGGGAM</sequence>
<evidence type="ECO:0000256" key="1">
    <source>
        <dbReference type="SAM" id="MobiDB-lite"/>
    </source>
</evidence>
<feature type="region of interest" description="Disordered" evidence="1">
    <location>
        <begin position="1"/>
        <end position="176"/>
    </location>
</feature>
<evidence type="ECO:0000313" key="2">
    <source>
        <dbReference type="EMBL" id="CAA9574058.1"/>
    </source>
</evidence>
<name>A0A6J4VBM1_9BACT</name>
<feature type="compositionally biased region" description="Basic and acidic residues" evidence="1">
    <location>
        <begin position="83"/>
        <end position="99"/>
    </location>
</feature>
<dbReference type="GO" id="GO:0160148">
    <property type="term" value="F:tRNA pseudouridine(55) synthase activity"/>
    <property type="evidence" value="ECO:0007669"/>
    <property type="project" value="UniProtKB-EC"/>
</dbReference>
<dbReference type="AlphaFoldDB" id="A0A6J4VBM1"/>
<dbReference type="EMBL" id="CADCWN010000175">
    <property type="protein sequence ID" value="CAA9574058.1"/>
    <property type="molecule type" value="Genomic_DNA"/>
</dbReference>
<feature type="compositionally biased region" description="Basic residues" evidence="1">
    <location>
        <begin position="30"/>
        <end position="39"/>
    </location>
</feature>
<keyword evidence="2" id="KW-0413">Isomerase</keyword>
<accession>A0A6J4VBM1</accession>
<proteinExistence type="predicted"/>
<dbReference type="EC" id="5.4.99.25" evidence="2"/>
<feature type="compositionally biased region" description="Basic and acidic residues" evidence="1">
    <location>
        <begin position="108"/>
        <end position="139"/>
    </location>
</feature>
<feature type="non-terminal residue" evidence="2">
    <location>
        <position position="295"/>
    </location>
</feature>
<feature type="compositionally biased region" description="Basic and acidic residues" evidence="1">
    <location>
        <begin position="40"/>
        <end position="69"/>
    </location>
</feature>
<gene>
    <name evidence="2" type="ORF">AVDCRST_MAG18-2332</name>
</gene>
<feature type="compositionally biased region" description="Basic residues" evidence="1">
    <location>
        <begin position="72"/>
        <end position="82"/>
    </location>
</feature>
<protein>
    <submittedName>
        <fullName evidence="2">tRNA pseudouridine(55) synthase</fullName>
        <ecNumber evidence="2">5.4.99.25</ecNumber>
    </submittedName>
</protein>
<reference evidence="2" key="1">
    <citation type="submission" date="2020-02" db="EMBL/GenBank/DDBJ databases">
        <authorList>
            <person name="Meier V. D."/>
        </authorList>
    </citation>
    <scope>NUCLEOTIDE SEQUENCE</scope>
    <source>
        <strain evidence="2">AVDCRST_MAG18</strain>
    </source>
</reference>
<feature type="compositionally biased region" description="Basic residues" evidence="1">
    <location>
        <begin position="227"/>
        <end position="240"/>
    </location>
</feature>
<feature type="region of interest" description="Disordered" evidence="1">
    <location>
        <begin position="219"/>
        <end position="247"/>
    </location>
</feature>
<feature type="compositionally biased region" description="Basic and acidic residues" evidence="1">
    <location>
        <begin position="18"/>
        <end position="29"/>
    </location>
</feature>
<feature type="non-terminal residue" evidence="2">
    <location>
        <position position="1"/>
    </location>
</feature>